<name>A0A1T4NA21_9PORP</name>
<protein>
    <submittedName>
        <fullName evidence="2">V-type ATPase subunit family protein</fullName>
    </submittedName>
</protein>
<evidence type="ECO:0000256" key="1">
    <source>
        <dbReference type="SAM" id="Phobius"/>
    </source>
</evidence>
<keyword evidence="3" id="KW-1185">Reference proteome</keyword>
<proteinExistence type="predicted"/>
<keyword evidence="1" id="KW-0812">Transmembrane</keyword>
<evidence type="ECO:0000313" key="2">
    <source>
        <dbReference type="EMBL" id="SJZ76089.1"/>
    </source>
</evidence>
<sequence length="89" mass="9710">MSYIRLFAIGLTGGILGGVFNNLAVQIGGDLPAGLNFIVMGIILLFGHGLNFGLCMISSLVHPLRLTFVEFYKNSEFEGGGREYRPFKL</sequence>
<dbReference type="STRING" id="29524.SAMN02745171_01059"/>
<keyword evidence="1" id="KW-1133">Transmembrane helix</keyword>
<dbReference type="Proteomes" id="UP000190121">
    <property type="component" value="Unassembled WGS sequence"/>
</dbReference>
<organism evidence="2 3">
    <name type="scientific">Porphyromonas circumdentaria</name>
    <dbReference type="NCBI Taxonomy" id="29524"/>
    <lineage>
        <taxon>Bacteria</taxon>
        <taxon>Pseudomonadati</taxon>
        <taxon>Bacteroidota</taxon>
        <taxon>Bacteroidia</taxon>
        <taxon>Bacteroidales</taxon>
        <taxon>Porphyromonadaceae</taxon>
        <taxon>Porphyromonas</taxon>
    </lineage>
</organism>
<evidence type="ECO:0000313" key="3">
    <source>
        <dbReference type="Proteomes" id="UP000190121"/>
    </source>
</evidence>
<keyword evidence="1" id="KW-0472">Membrane</keyword>
<accession>A0A1T4NA21</accession>
<feature type="transmembrane region" description="Helical" evidence="1">
    <location>
        <begin position="37"/>
        <end position="61"/>
    </location>
</feature>
<feature type="transmembrane region" description="Helical" evidence="1">
    <location>
        <begin position="6"/>
        <end position="25"/>
    </location>
</feature>
<reference evidence="3" key="1">
    <citation type="submission" date="2017-02" db="EMBL/GenBank/DDBJ databases">
        <authorList>
            <person name="Varghese N."/>
            <person name="Submissions S."/>
        </authorList>
    </citation>
    <scope>NUCLEOTIDE SEQUENCE [LARGE SCALE GENOMIC DNA]</scope>
    <source>
        <strain evidence="3">ATCC 51356</strain>
    </source>
</reference>
<dbReference type="EMBL" id="FUXE01000009">
    <property type="protein sequence ID" value="SJZ76089.1"/>
    <property type="molecule type" value="Genomic_DNA"/>
</dbReference>
<gene>
    <name evidence="2" type="ORF">SAMN02745171_01059</name>
</gene>
<dbReference type="AlphaFoldDB" id="A0A1T4NA21"/>